<evidence type="ECO:0000256" key="19">
    <source>
        <dbReference type="ARBA" id="ARBA00029943"/>
    </source>
</evidence>
<evidence type="ECO:0000256" key="17">
    <source>
        <dbReference type="ARBA" id="ARBA00023211"/>
    </source>
</evidence>
<dbReference type="Gene3D" id="3.30.470.30">
    <property type="entry name" value="DNA ligase/mRNA capping enzyme"/>
    <property type="match status" value="1"/>
</dbReference>
<keyword evidence="11" id="KW-0269">Exonuclease</keyword>
<keyword evidence="7" id="KW-0479">Metal-binding</keyword>
<evidence type="ECO:0000259" key="24">
    <source>
        <dbReference type="Pfam" id="PF21686"/>
    </source>
</evidence>
<comment type="caution">
    <text evidence="25">The sequence shown here is derived from an EMBL/GenBank/DDBJ whole genome shotgun (WGS) entry which is preliminary data.</text>
</comment>
<keyword evidence="9" id="KW-0227">DNA damage</keyword>
<dbReference type="NCBIfam" id="TIGR02779">
    <property type="entry name" value="NHEJ_ligase_lig"/>
    <property type="match status" value="1"/>
</dbReference>
<dbReference type="Proteomes" id="UP001595772">
    <property type="component" value="Unassembled WGS sequence"/>
</dbReference>
<evidence type="ECO:0000256" key="6">
    <source>
        <dbReference type="ARBA" id="ARBA00022722"/>
    </source>
</evidence>
<dbReference type="Gene3D" id="3.90.920.10">
    <property type="entry name" value="DNA primase, PRIM domain"/>
    <property type="match status" value="1"/>
</dbReference>
<dbReference type="InterPro" id="IPR052171">
    <property type="entry name" value="NHEJ_LigD"/>
</dbReference>
<keyword evidence="26" id="KW-1185">Reference proteome</keyword>
<dbReference type="InterPro" id="IPR014143">
    <property type="entry name" value="NHEJ_ligase_prk"/>
</dbReference>
<evidence type="ECO:0000313" key="26">
    <source>
        <dbReference type="Proteomes" id="UP001595772"/>
    </source>
</evidence>
<comment type="similarity">
    <text evidence="21">In the C-terminal section; belongs to the ATP-dependent DNA ligase family.</text>
</comment>
<dbReference type="RefSeq" id="WP_379496008.1">
    <property type="nucleotide sequence ID" value="NZ_JBHSAO010000003.1"/>
</dbReference>
<protein>
    <recommendedName>
        <fullName evidence="2">DNA ligase (ATP)</fullName>
        <ecNumber evidence="2">6.5.1.1</ecNumber>
    </recommendedName>
    <alternativeName>
        <fullName evidence="19">NHEJ DNA polymerase</fullName>
    </alternativeName>
</protein>
<evidence type="ECO:0000256" key="3">
    <source>
        <dbReference type="ARBA" id="ARBA00022598"/>
    </source>
</evidence>
<keyword evidence="17" id="KW-0464">Manganese</keyword>
<evidence type="ECO:0000256" key="5">
    <source>
        <dbReference type="ARBA" id="ARBA00022695"/>
    </source>
</evidence>
<evidence type="ECO:0000256" key="11">
    <source>
        <dbReference type="ARBA" id="ARBA00022839"/>
    </source>
</evidence>
<dbReference type="Pfam" id="PF21686">
    <property type="entry name" value="LigD_Prim-Pol"/>
    <property type="match status" value="1"/>
</dbReference>
<evidence type="ECO:0000256" key="20">
    <source>
        <dbReference type="ARBA" id="ARBA00034003"/>
    </source>
</evidence>
<accession>A0ABV8GUC0</accession>
<evidence type="ECO:0000256" key="16">
    <source>
        <dbReference type="ARBA" id="ARBA00023204"/>
    </source>
</evidence>
<keyword evidence="18" id="KW-0511">Multifunctional enzyme</keyword>
<dbReference type="NCBIfam" id="TIGR02776">
    <property type="entry name" value="NHEJ_ligase_prk"/>
    <property type="match status" value="1"/>
</dbReference>
<feature type="domain" description="DNA ligase D polymerase" evidence="24">
    <location>
        <begin position="328"/>
        <end position="576"/>
    </location>
</feature>
<evidence type="ECO:0000256" key="2">
    <source>
        <dbReference type="ARBA" id="ARBA00012727"/>
    </source>
</evidence>
<organism evidence="25 26">
    <name type="scientific">Oceanobacillus longus</name>
    <dbReference type="NCBI Taxonomy" id="930120"/>
    <lineage>
        <taxon>Bacteria</taxon>
        <taxon>Bacillati</taxon>
        <taxon>Bacillota</taxon>
        <taxon>Bacilli</taxon>
        <taxon>Bacillales</taxon>
        <taxon>Bacillaceae</taxon>
        <taxon>Oceanobacillus</taxon>
    </lineage>
</organism>
<evidence type="ECO:0000256" key="21">
    <source>
        <dbReference type="ARBA" id="ARBA00049981"/>
    </source>
</evidence>
<evidence type="ECO:0000313" key="25">
    <source>
        <dbReference type="EMBL" id="MFC4023495.1"/>
    </source>
</evidence>
<proteinExistence type="inferred from homology"/>
<keyword evidence="6" id="KW-0540">Nuclease</keyword>
<dbReference type="InterPro" id="IPR014145">
    <property type="entry name" value="LigD_pol_dom"/>
</dbReference>
<keyword evidence="12" id="KW-0067">ATP-binding</keyword>
<dbReference type="EC" id="6.5.1.1" evidence="2"/>
<sequence length="597" mass="68235">MKPVASSEIPNEDAWIYEVKYDGFRCILSWDIDGNIQLTSKNNKSLTENFPEIIDFCKDNFASINPFLPLTLDGELVILNHTYQSSFSSVQKRGRLKNRESIQQAARMRPAVLMVFDLLEIKGNPTSAQNFSMRKKSLESLFAKLEVGDRMKLVKSFPTLSEINSAVFESKAEGIVAKRKTSNYISGKSHRDWFKIINWRKIQVFLTKYDLENSYFEVAVFKDGEIMTVGKCKHGLDSESFQTLKQLFLSNGEKYGQVYTLPPAICAAIHTLDLYQGELREPEFSSLLPNHKPEECTWNQLQLDMAMLPKNINLTNTEKLLWPDASYTKGNLLTFIREISPYMLPFLHHRALTVIRCPDGIDKEHFFQKHLPDYAPDFITGVPSGHDKLIVCNNLESLVWFANHGSVEYHIPFQKVHSTVPTEIVFDLDPPDREHFPLAIQAATLIKTVLIDLELQSFIKTSGNKGLQIHIPIREGSMTYEETAIFTQAIAWTIENTSPDLFTTERMKKNRNGRLYIDYVQHGKDKTLIAPYSTRMTKEGTVATPLFWDEVKEGLHPTQFTIANVGKRVQELGCPFAAYFKTAEVQKMDKVLRLVRG</sequence>
<evidence type="ECO:0000256" key="15">
    <source>
        <dbReference type="ARBA" id="ARBA00023172"/>
    </source>
</evidence>
<keyword evidence="13" id="KW-0239">DNA-directed DNA polymerase</keyword>
<dbReference type="GO" id="GO:0003910">
    <property type="term" value="F:DNA ligase (ATP) activity"/>
    <property type="evidence" value="ECO:0007669"/>
    <property type="project" value="UniProtKB-EC"/>
</dbReference>
<dbReference type="EMBL" id="JBHSAO010000003">
    <property type="protein sequence ID" value="MFC4023495.1"/>
    <property type="molecule type" value="Genomic_DNA"/>
</dbReference>
<keyword evidence="14" id="KW-0238">DNA-binding</keyword>
<feature type="domain" description="ATP-dependent DNA ligase family profile" evidence="23">
    <location>
        <begin position="12"/>
        <end position="196"/>
    </location>
</feature>
<dbReference type="Pfam" id="PF01068">
    <property type="entry name" value="DNA_ligase_A_M"/>
    <property type="match status" value="1"/>
</dbReference>
<evidence type="ECO:0000256" key="14">
    <source>
        <dbReference type="ARBA" id="ARBA00023125"/>
    </source>
</evidence>
<keyword evidence="4" id="KW-0808">Transferase</keyword>
<comment type="cofactor">
    <cofactor evidence="1">
        <name>Mn(2+)</name>
        <dbReference type="ChEBI" id="CHEBI:29035"/>
    </cofactor>
</comment>
<keyword evidence="16" id="KW-0234">DNA repair</keyword>
<keyword evidence="3 25" id="KW-0436">Ligase</keyword>
<dbReference type="NCBIfam" id="NF007211">
    <property type="entry name" value="PRK09633.1"/>
    <property type="match status" value="1"/>
</dbReference>
<name>A0ABV8GUC0_9BACI</name>
<keyword evidence="10" id="KW-0378">Hydrolase</keyword>
<dbReference type="InterPro" id="IPR014146">
    <property type="entry name" value="LigD_ligase_dom"/>
</dbReference>
<evidence type="ECO:0000256" key="7">
    <source>
        <dbReference type="ARBA" id="ARBA00022723"/>
    </source>
</evidence>
<dbReference type="PANTHER" id="PTHR42705">
    <property type="entry name" value="BIFUNCTIONAL NON-HOMOLOGOUS END JOINING PROTEIN LIGD"/>
    <property type="match status" value="1"/>
</dbReference>
<evidence type="ECO:0000256" key="8">
    <source>
        <dbReference type="ARBA" id="ARBA00022741"/>
    </source>
</evidence>
<evidence type="ECO:0000256" key="13">
    <source>
        <dbReference type="ARBA" id="ARBA00022932"/>
    </source>
</evidence>
<reference evidence="26" key="1">
    <citation type="journal article" date="2019" name="Int. J. Syst. Evol. Microbiol.">
        <title>The Global Catalogue of Microorganisms (GCM) 10K type strain sequencing project: providing services to taxonomists for standard genome sequencing and annotation.</title>
        <authorList>
            <consortium name="The Broad Institute Genomics Platform"/>
            <consortium name="The Broad Institute Genome Sequencing Center for Infectious Disease"/>
            <person name="Wu L."/>
            <person name="Ma J."/>
        </authorList>
    </citation>
    <scope>NUCLEOTIDE SEQUENCE [LARGE SCALE GENOMIC DNA]</scope>
    <source>
        <strain evidence="26">IBRC-M 10703</strain>
    </source>
</reference>
<evidence type="ECO:0000259" key="23">
    <source>
        <dbReference type="Pfam" id="PF01068"/>
    </source>
</evidence>
<dbReference type="NCBIfam" id="TIGR02778">
    <property type="entry name" value="ligD_pol"/>
    <property type="match status" value="1"/>
</dbReference>
<evidence type="ECO:0000256" key="18">
    <source>
        <dbReference type="ARBA" id="ARBA00023268"/>
    </source>
</evidence>
<keyword evidence="5" id="KW-0548">Nucleotidyltransferase</keyword>
<dbReference type="PANTHER" id="PTHR42705:SF2">
    <property type="entry name" value="BIFUNCTIONAL NON-HOMOLOGOUS END JOINING PROTEIN LIGD"/>
    <property type="match status" value="1"/>
</dbReference>
<evidence type="ECO:0000256" key="9">
    <source>
        <dbReference type="ARBA" id="ARBA00022763"/>
    </source>
</evidence>
<evidence type="ECO:0000256" key="22">
    <source>
        <dbReference type="ARBA" id="ARBA00049990"/>
    </source>
</evidence>
<evidence type="ECO:0000256" key="12">
    <source>
        <dbReference type="ARBA" id="ARBA00022840"/>
    </source>
</evidence>
<evidence type="ECO:0000256" key="1">
    <source>
        <dbReference type="ARBA" id="ARBA00001936"/>
    </source>
</evidence>
<comment type="catalytic activity">
    <reaction evidence="20">
        <text>ATP + (deoxyribonucleotide)n-3'-hydroxyl + 5'-phospho-(deoxyribonucleotide)m = (deoxyribonucleotide)n+m + AMP + diphosphate.</text>
        <dbReference type="EC" id="6.5.1.1"/>
    </reaction>
</comment>
<keyword evidence="15" id="KW-0233">DNA recombination</keyword>
<dbReference type="SUPFAM" id="SSF56091">
    <property type="entry name" value="DNA ligase/mRNA capping enzyme, catalytic domain"/>
    <property type="match status" value="1"/>
</dbReference>
<keyword evidence="8" id="KW-0547">Nucleotide-binding</keyword>
<gene>
    <name evidence="25" type="ORF">ACFOUV_06600</name>
</gene>
<dbReference type="InterPro" id="IPR012310">
    <property type="entry name" value="DNA_ligase_ATP-dep_cent"/>
</dbReference>
<evidence type="ECO:0000256" key="4">
    <source>
        <dbReference type="ARBA" id="ARBA00022679"/>
    </source>
</evidence>
<comment type="similarity">
    <text evidence="22">In the N-terminal section; belongs to the LigD polymerase family.</text>
</comment>
<evidence type="ECO:0000256" key="10">
    <source>
        <dbReference type="ARBA" id="ARBA00022801"/>
    </source>
</evidence>